<dbReference type="PROSITE" id="PS51257">
    <property type="entry name" value="PROKAR_LIPOPROTEIN"/>
    <property type="match status" value="1"/>
</dbReference>
<feature type="transmembrane region" description="Helical" evidence="2">
    <location>
        <begin position="144"/>
        <end position="170"/>
    </location>
</feature>
<accession>A0A7C8MAP0</accession>
<comment type="caution">
    <text evidence="3">The sequence shown here is derived from an EMBL/GenBank/DDBJ whole genome shotgun (WGS) entry which is preliminary data.</text>
</comment>
<name>A0A7C8MAP0_9PLEO</name>
<dbReference type="OrthoDB" id="3797113at2759"/>
<keyword evidence="2" id="KW-0472">Membrane</keyword>
<gene>
    <name evidence="3" type="ORF">BDV95DRAFT_570954</name>
</gene>
<feature type="region of interest" description="Disordered" evidence="1">
    <location>
        <begin position="1"/>
        <end position="21"/>
    </location>
</feature>
<dbReference type="EMBL" id="JAADJZ010000010">
    <property type="protein sequence ID" value="KAF2871935.1"/>
    <property type="molecule type" value="Genomic_DNA"/>
</dbReference>
<organism evidence="3 4">
    <name type="scientific">Massariosphaeria phaeospora</name>
    <dbReference type="NCBI Taxonomy" id="100035"/>
    <lineage>
        <taxon>Eukaryota</taxon>
        <taxon>Fungi</taxon>
        <taxon>Dikarya</taxon>
        <taxon>Ascomycota</taxon>
        <taxon>Pezizomycotina</taxon>
        <taxon>Dothideomycetes</taxon>
        <taxon>Pleosporomycetidae</taxon>
        <taxon>Pleosporales</taxon>
        <taxon>Pleosporales incertae sedis</taxon>
        <taxon>Massariosphaeria</taxon>
    </lineage>
</organism>
<feature type="transmembrane region" description="Helical" evidence="2">
    <location>
        <begin position="268"/>
        <end position="292"/>
    </location>
</feature>
<feature type="compositionally biased region" description="Gly residues" evidence="1">
    <location>
        <begin position="1"/>
        <end position="15"/>
    </location>
</feature>
<evidence type="ECO:0000313" key="4">
    <source>
        <dbReference type="Proteomes" id="UP000481861"/>
    </source>
</evidence>
<proteinExistence type="predicted"/>
<feature type="transmembrane region" description="Helical" evidence="2">
    <location>
        <begin position="80"/>
        <end position="101"/>
    </location>
</feature>
<sequence>MAPRRGGSGGSGGSSGSSLSCDSDADYPCTSGLYELYGHTITFYDQAELYGQLVPYVIWCLALGFVFVQTLKFKTRWLQAAILSFLIAFVFLCARFGLLISESDVPIGYRFESSIVVLGERIGMVFLIAGLFPPESRKLFKMLFYPILALCAGLNIAYIVLDFLLSAAALNQYKDSWTWWLSDRDFGLTLTSRHVRELKLNSGYDVSPFYVEDKVFDGFADYHSPRSIHIKIGVAADFLALALAVFIAILAGVPRLRTKATPTRGTIWLRVAAAGLILSTLFRVIIATHYVLWNWSIFNDFSRWVDWIDTYTYDENLIPITVGTGFVEGYRTTVNGFPIVEALLQPLGIVLACAAMAHWWRIQRQTVRSVGY</sequence>
<keyword evidence="4" id="KW-1185">Reference proteome</keyword>
<evidence type="ECO:0000313" key="3">
    <source>
        <dbReference type="EMBL" id="KAF2871935.1"/>
    </source>
</evidence>
<protein>
    <submittedName>
        <fullName evidence="3">Uncharacterized protein</fullName>
    </submittedName>
</protein>
<dbReference type="AlphaFoldDB" id="A0A7C8MAP0"/>
<feature type="transmembrane region" description="Helical" evidence="2">
    <location>
        <begin position="232"/>
        <end position="256"/>
    </location>
</feature>
<evidence type="ECO:0000256" key="1">
    <source>
        <dbReference type="SAM" id="MobiDB-lite"/>
    </source>
</evidence>
<evidence type="ECO:0000256" key="2">
    <source>
        <dbReference type="SAM" id="Phobius"/>
    </source>
</evidence>
<keyword evidence="2" id="KW-1133">Transmembrane helix</keyword>
<reference evidence="3 4" key="1">
    <citation type="submission" date="2020-01" db="EMBL/GenBank/DDBJ databases">
        <authorList>
            <consortium name="DOE Joint Genome Institute"/>
            <person name="Haridas S."/>
            <person name="Albert R."/>
            <person name="Binder M."/>
            <person name="Bloem J."/>
            <person name="Labutti K."/>
            <person name="Salamov A."/>
            <person name="Andreopoulos B."/>
            <person name="Baker S.E."/>
            <person name="Barry K."/>
            <person name="Bills G."/>
            <person name="Bluhm B.H."/>
            <person name="Cannon C."/>
            <person name="Castanera R."/>
            <person name="Culley D.E."/>
            <person name="Daum C."/>
            <person name="Ezra D."/>
            <person name="Gonzalez J.B."/>
            <person name="Henrissat B."/>
            <person name="Kuo A."/>
            <person name="Liang C."/>
            <person name="Lipzen A."/>
            <person name="Lutzoni F."/>
            <person name="Magnuson J."/>
            <person name="Mondo S."/>
            <person name="Nolan M."/>
            <person name="Ohm R."/>
            <person name="Pangilinan J."/>
            <person name="Park H.-J.H."/>
            <person name="Ramirez L."/>
            <person name="Alfaro M."/>
            <person name="Sun H."/>
            <person name="Tritt A."/>
            <person name="Yoshinaga Y."/>
            <person name="Zwiers L.-H.L."/>
            <person name="Turgeon B.G."/>
            <person name="Goodwin S.B."/>
            <person name="Spatafora J.W."/>
            <person name="Crous P.W."/>
            <person name="Grigoriev I.V."/>
        </authorList>
    </citation>
    <scope>NUCLEOTIDE SEQUENCE [LARGE SCALE GENOMIC DNA]</scope>
    <source>
        <strain evidence="3 4">CBS 611.86</strain>
    </source>
</reference>
<dbReference type="Proteomes" id="UP000481861">
    <property type="component" value="Unassembled WGS sequence"/>
</dbReference>
<feature type="transmembrane region" description="Helical" evidence="2">
    <location>
        <begin position="113"/>
        <end position="132"/>
    </location>
</feature>
<keyword evidence="2" id="KW-0812">Transmembrane</keyword>
<feature type="transmembrane region" description="Helical" evidence="2">
    <location>
        <begin position="49"/>
        <end position="68"/>
    </location>
</feature>
<feature type="transmembrane region" description="Helical" evidence="2">
    <location>
        <begin position="342"/>
        <end position="360"/>
    </location>
</feature>